<dbReference type="UCSC" id="C53A3.3">
    <property type="organism name" value="c. elegans"/>
</dbReference>
<dbReference type="KEGG" id="cel:CELE_C53A3.3"/>
<dbReference type="GeneID" id="3896834"/>
<evidence type="ECO:0000313" key="1">
    <source>
        <dbReference type="EMBL" id="CCD67856.1"/>
    </source>
</evidence>
<protein>
    <submittedName>
        <fullName evidence="1">Uncharacterized protein</fullName>
    </submittedName>
</protein>
<dbReference type="RefSeq" id="NP_001033470.1">
    <property type="nucleotide sequence ID" value="NM_001038381.1"/>
</dbReference>
<evidence type="ECO:0000313" key="2">
    <source>
        <dbReference type="Proteomes" id="UP000001940"/>
    </source>
</evidence>
<gene>
    <name evidence="1 3" type="ORF">C53A3.3</name>
    <name evidence="1" type="ORF">CELE_C53A3.3</name>
</gene>
<reference evidence="1 2" key="1">
    <citation type="journal article" date="1998" name="Science">
        <title>Genome sequence of the nematode C. elegans: a platform for investigating biology.</title>
        <authorList>
            <consortium name="The C. elegans sequencing consortium"/>
            <person name="Sulson J.E."/>
            <person name="Waterston R."/>
        </authorList>
    </citation>
    <scope>NUCLEOTIDE SEQUENCE [LARGE SCALE GENOMIC DNA]</scope>
    <source>
        <strain evidence="1 2">Bristol N2</strain>
    </source>
</reference>
<dbReference type="EMBL" id="BX284605">
    <property type="protein sequence ID" value="CCD67856.1"/>
    <property type="molecule type" value="Genomic_DNA"/>
</dbReference>
<name>Q4R129_CAEEL</name>
<organism evidence="1 2">
    <name type="scientific">Caenorhabditis elegans</name>
    <dbReference type="NCBI Taxonomy" id="6239"/>
    <lineage>
        <taxon>Eukaryota</taxon>
        <taxon>Metazoa</taxon>
        <taxon>Ecdysozoa</taxon>
        <taxon>Nematoda</taxon>
        <taxon>Chromadorea</taxon>
        <taxon>Rhabditida</taxon>
        <taxon>Rhabditina</taxon>
        <taxon>Rhabditomorpha</taxon>
        <taxon>Rhabditoidea</taxon>
        <taxon>Rhabditidae</taxon>
        <taxon>Peloderinae</taxon>
        <taxon>Caenorhabditis</taxon>
    </lineage>
</organism>
<dbReference type="InParanoid" id="Q4R129"/>
<dbReference type="STRING" id="6239.C53A3.3.1"/>
<accession>Q4R129</accession>
<keyword evidence="2" id="KW-1185">Reference proteome</keyword>
<dbReference type="WormBase" id="C53A3.3">
    <property type="protein sequence ID" value="CE38797"/>
    <property type="gene ID" value="WBGene00044543"/>
</dbReference>
<dbReference type="CTD" id="3896834"/>
<proteinExistence type="predicted"/>
<dbReference type="HOGENOM" id="CLU_3320514_0_0_1"/>
<dbReference type="PaxDb" id="6239-C53A3.3"/>
<evidence type="ECO:0000313" key="3">
    <source>
        <dbReference type="WormBase" id="C53A3.3"/>
    </source>
</evidence>
<dbReference type="AGR" id="WB:WBGene00044543"/>
<sequence length="39" mass="4490">MVVSAEVIRKDAVFYVAWILSNDDSKSCHEENFWTNLDG</sequence>
<dbReference type="AlphaFoldDB" id="Q4R129"/>
<dbReference type="Proteomes" id="UP000001940">
    <property type="component" value="Chromosome V"/>
</dbReference>